<dbReference type="PROSITE" id="PS00028">
    <property type="entry name" value="ZINC_FINGER_C2H2_1"/>
    <property type="match status" value="3"/>
</dbReference>
<dbReference type="GO" id="GO:0000978">
    <property type="term" value="F:RNA polymerase II cis-regulatory region sequence-specific DNA binding"/>
    <property type="evidence" value="ECO:0007669"/>
    <property type="project" value="TreeGrafter"/>
</dbReference>
<name>A0A8C5CWC9_GADMO</name>
<feature type="domain" description="C2H2-type" evidence="8">
    <location>
        <begin position="60"/>
        <end position="105"/>
    </location>
</feature>
<evidence type="ECO:0000256" key="6">
    <source>
        <dbReference type="ARBA" id="ARBA00023242"/>
    </source>
</evidence>
<dbReference type="GO" id="GO:0006357">
    <property type="term" value="P:regulation of transcription by RNA polymerase II"/>
    <property type="evidence" value="ECO:0007669"/>
    <property type="project" value="TreeGrafter"/>
</dbReference>
<accession>A0A8C5CWC9</accession>
<keyword evidence="2" id="KW-0479">Metal-binding</keyword>
<dbReference type="GO" id="GO:0003700">
    <property type="term" value="F:DNA-binding transcription factor activity"/>
    <property type="evidence" value="ECO:0007669"/>
    <property type="project" value="TreeGrafter"/>
</dbReference>
<reference evidence="9" key="2">
    <citation type="submission" date="2025-09" db="UniProtKB">
        <authorList>
            <consortium name="Ensembl"/>
        </authorList>
    </citation>
    <scope>IDENTIFICATION</scope>
</reference>
<dbReference type="AlphaFoldDB" id="A0A8C5CWC9"/>
<dbReference type="GO" id="GO:0005634">
    <property type="term" value="C:nucleus"/>
    <property type="evidence" value="ECO:0007669"/>
    <property type="project" value="UniProtKB-SubCell"/>
</dbReference>
<keyword evidence="5" id="KW-0862">Zinc</keyword>
<sequence>MTLMSRTIRLTFKQPNRSFTLSLSMAGEKPFTCTQCDKCFAQKCQLIAHCRMHHGQEKPFGCEHCGLKFATSSNYKMHIRYSLFNMFWDFPSVHAFYKLHSGDKPYVCDVCGQTFAQSSTLTYHKRRHTGEKPYQCDTCGMSFSVSSSLITHTRKHTGELHPGEFQRQT</sequence>
<dbReference type="InterPro" id="IPR013087">
    <property type="entry name" value="Znf_C2H2_type"/>
</dbReference>
<evidence type="ECO:0000256" key="1">
    <source>
        <dbReference type="ARBA" id="ARBA00004123"/>
    </source>
</evidence>
<feature type="domain" description="C2H2-type" evidence="8">
    <location>
        <begin position="31"/>
        <end position="59"/>
    </location>
</feature>
<dbReference type="SMART" id="SM00355">
    <property type="entry name" value="ZnF_C2H2"/>
    <property type="match status" value="4"/>
</dbReference>
<dbReference type="Gene3D" id="3.30.160.60">
    <property type="entry name" value="Classic Zinc Finger"/>
    <property type="match status" value="4"/>
</dbReference>
<dbReference type="Proteomes" id="UP000694546">
    <property type="component" value="Chromosome 23"/>
</dbReference>
<evidence type="ECO:0000313" key="9">
    <source>
        <dbReference type="Ensembl" id="ENSGMOP00000065706.1"/>
    </source>
</evidence>
<keyword evidence="6" id="KW-0539">Nucleus</keyword>
<protein>
    <recommendedName>
        <fullName evidence="8">C2H2-type domain-containing protein</fullName>
    </recommendedName>
</protein>
<keyword evidence="10" id="KW-1185">Reference proteome</keyword>
<evidence type="ECO:0000259" key="8">
    <source>
        <dbReference type="PROSITE" id="PS50157"/>
    </source>
</evidence>
<organism evidence="9 10">
    <name type="scientific">Gadus morhua</name>
    <name type="common">Atlantic cod</name>
    <dbReference type="NCBI Taxonomy" id="8049"/>
    <lineage>
        <taxon>Eukaryota</taxon>
        <taxon>Metazoa</taxon>
        <taxon>Chordata</taxon>
        <taxon>Craniata</taxon>
        <taxon>Vertebrata</taxon>
        <taxon>Euteleostomi</taxon>
        <taxon>Actinopterygii</taxon>
        <taxon>Neopterygii</taxon>
        <taxon>Teleostei</taxon>
        <taxon>Neoteleostei</taxon>
        <taxon>Acanthomorphata</taxon>
        <taxon>Zeiogadaria</taxon>
        <taxon>Gadariae</taxon>
        <taxon>Gadiformes</taxon>
        <taxon>Gadoidei</taxon>
        <taxon>Gadidae</taxon>
        <taxon>Gadus</taxon>
    </lineage>
</organism>
<feature type="domain" description="C2H2-type" evidence="8">
    <location>
        <begin position="134"/>
        <end position="161"/>
    </location>
</feature>
<evidence type="ECO:0000256" key="4">
    <source>
        <dbReference type="ARBA" id="ARBA00022771"/>
    </source>
</evidence>
<dbReference type="GO" id="GO:0008270">
    <property type="term" value="F:zinc ion binding"/>
    <property type="evidence" value="ECO:0007669"/>
    <property type="project" value="UniProtKB-KW"/>
</dbReference>
<evidence type="ECO:0000313" key="10">
    <source>
        <dbReference type="Proteomes" id="UP000694546"/>
    </source>
</evidence>
<dbReference type="PANTHER" id="PTHR24394">
    <property type="entry name" value="ZINC FINGER PROTEIN"/>
    <property type="match status" value="1"/>
</dbReference>
<keyword evidence="4 7" id="KW-0863">Zinc-finger</keyword>
<dbReference type="Pfam" id="PF00096">
    <property type="entry name" value="zf-C2H2"/>
    <property type="match status" value="3"/>
</dbReference>
<evidence type="ECO:0000256" key="5">
    <source>
        <dbReference type="ARBA" id="ARBA00022833"/>
    </source>
</evidence>
<feature type="domain" description="C2H2-type" evidence="8">
    <location>
        <begin position="106"/>
        <end position="133"/>
    </location>
</feature>
<proteinExistence type="predicted"/>
<dbReference type="PANTHER" id="PTHR24394:SF29">
    <property type="entry name" value="MYONEURIN"/>
    <property type="match status" value="1"/>
</dbReference>
<dbReference type="Ensembl" id="ENSGMOT00000031645.1">
    <property type="protein sequence ID" value="ENSGMOP00000065706.1"/>
    <property type="gene ID" value="ENSGMOG00000029655.1"/>
</dbReference>
<dbReference type="InterPro" id="IPR036236">
    <property type="entry name" value="Znf_C2H2_sf"/>
</dbReference>
<evidence type="ECO:0000256" key="3">
    <source>
        <dbReference type="ARBA" id="ARBA00022737"/>
    </source>
</evidence>
<dbReference type="GeneTree" id="ENSGT00940000167146"/>
<reference evidence="9" key="1">
    <citation type="submission" date="2025-08" db="UniProtKB">
        <authorList>
            <consortium name="Ensembl"/>
        </authorList>
    </citation>
    <scope>IDENTIFICATION</scope>
</reference>
<dbReference type="PROSITE" id="PS50157">
    <property type="entry name" value="ZINC_FINGER_C2H2_2"/>
    <property type="match status" value="4"/>
</dbReference>
<keyword evidence="3" id="KW-0677">Repeat</keyword>
<dbReference type="SUPFAM" id="SSF57667">
    <property type="entry name" value="beta-beta-alpha zinc fingers"/>
    <property type="match status" value="2"/>
</dbReference>
<evidence type="ECO:0000256" key="7">
    <source>
        <dbReference type="PROSITE-ProRule" id="PRU00042"/>
    </source>
</evidence>
<evidence type="ECO:0000256" key="2">
    <source>
        <dbReference type="ARBA" id="ARBA00022723"/>
    </source>
</evidence>
<comment type="subcellular location">
    <subcellularLocation>
        <location evidence="1">Nucleus</location>
    </subcellularLocation>
</comment>